<dbReference type="EMBL" id="JARSBO010000002">
    <property type="protein sequence ID" value="MDG4718264.1"/>
    <property type="molecule type" value="Genomic_DNA"/>
</dbReference>
<gene>
    <name evidence="1" type="ORF">P7680_04600</name>
</gene>
<protein>
    <recommendedName>
        <fullName evidence="3">Solute-binding protein family 3/N-terminal domain-containing protein</fullName>
    </recommendedName>
</protein>
<name>A0ABT6G8C8_9PROT</name>
<dbReference type="Gene3D" id="3.40.190.10">
    <property type="entry name" value="Periplasmic binding protein-like II"/>
    <property type="match status" value="2"/>
</dbReference>
<reference evidence="1 2" key="1">
    <citation type="submission" date="2023-03" db="EMBL/GenBank/DDBJ databases">
        <title>Strain FZY0004 represents a novel species in the genus Thalassospira isolated from seawater.</title>
        <authorList>
            <person name="Fu Z.-Y."/>
        </authorList>
    </citation>
    <scope>NUCLEOTIDE SEQUENCE [LARGE SCALE GENOMIC DNA]</scope>
    <source>
        <strain evidence="1 2">FZY0004</strain>
    </source>
</reference>
<organism evidence="1 2">
    <name type="scientific">Thalassospira aquimaris</name>
    <dbReference type="NCBI Taxonomy" id="3037796"/>
    <lineage>
        <taxon>Bacteria</taxon>
        <taxon>Pseudomonadati</taxon>
        <taxon>Pseudomonadota</taxon>
        <taxon>Alphaproteobacteria</taxon>
        <taxon>Rhodospirillales</taxon>
        <taxon>Thalassospiraceae</taxon>
        <taxon>Thalassospira</taxon>
    </lineage>
</organism>
<dbReference type="RefSeq" id="WP_114101811.1">
    <property type="nucleotide sequence ID" value="NZ_JARSBO010000002.1"/>
</dbReference>
<comment type="caution">
    <text evidence="1">The sequence shown here is derived from an EMBL/GenBank/DDBJ whole genome shotgun (WGS) entry which is preliminary data.</text>
</comment>
<accession>A0ABT6G8C8</accession>
<evidence type="ECO:0000313" key="2">
    <source>
        <dbReference type="Proteomes" id="UP001529180"/>
    </source>
</evidence>
<dbReference type="Proteomes" id="UP001529180">
    <property type="component" value="Unassembled WGS sequence"/>
</dbReference>
<sequence length="241" mass="26070">MAHTREGRLSGTCILLAAIFAAFLHCILVPSVARADDRCLRIAMAEATGSSFGLEPYRQVMKQVGVCVTPVSMPNARAVIAIRTGDVDAVFAGLGDFDQQAKAGLVHGESPLRTVPGLLVVREGTVQSLDELTNEAVGIWLGAGWAEDLMADYGNVMRCPLGPEMMQQLLRAGRLDAMLINEFSLHLSGGLPDGYISIPVKDLEVFTWVRPEFSDLLPAIEKGNAAYIKMLMELRQKASLD</sequence>
<dbReference type="SUPFAM" id="SSF53850">
    <property type="entry name" value="Periplasmic binding protein-like II"/>
    <property type="match status" value="1"/>
</dbReference>
<keyword evidence="2" id="KW-1185">Reference proteome</keyword>
<proteinExistence type="predicted"/>
<evidence type="ECO:0000313" key="1">
    <source>
        <dbReference type="EMBL" id="MDG4718264.1"/>
    </source>
</evidence>
<evidence type="ECO:0008006" key="3">
    <source>
        <dbReference type="Google" id="ProtNLM"/>
    </source>
</evidence>